<dbReference type="EMBL" id="WUBL01000029">
    <property type="protein sequence ID" value="KAF2969928.1"/>
    <property type="molecule type" value="Genomic_DNA"/>
</dbReference>
<evidence type="ECO:0000256" key="4">
    <source>
        <dbReference type="ARBA" id="ARBA00023242"/>
    </source>
</evidence>
<evidence type="ECO:0000256" key="1">
    <source>
        <dbReference type="ARBA" id="ARBA00022722"/>
    </source>
</evidence>
<dbReference type="PANTHER" id="PTHR13522">
    <property type="entry name" value="U6 SNRNA PHOSPHODIESTERASE 1"/>
    <property type="match status" value="1"/>
</dbReference>
<keyword evidence="1 5" id="KW-0540">Nuclease</keyword>
<feature type="region of interest" description="Disordered" evidence="6">
    <location>
        <begin position="243"/>
        <end position="269"/>
    </location>
</feature>
<feature type="compositionally biased region" description="Low complexity" evidence="6">
    <location>
        <begin position="26"/>
        <end position="43"/>
    </location>
</feature>
<feature type="active site" description="Proton donor/acceptor" evidence="5">
    <location>
        <position position="274"/>
    </location>
</feature>
<dbReference type="Pfam" id="PF09749">
    <property type="entry name" value="HVSL"/>
    <property type="match status" value="1"/>
</dbReference>
<dbReference type="PANTHER" id="PTHR13522:SF3">
    <property type="entry name" value="U6 SNRNA PHOSPHODIESTERASE 1"/>
    <property type="match status" value="1"/>
</dbReference>
<comment type="function">
    <text evidence="5">Phosphodiesterase responsible for the U6 snRNA 3' end processing. Acts as an exoribonuclease (RNase) responsible for trimming the poly(U) tract of the last nucleotides in the pre-U6 snRNA molecule, leading to the formation of mature U6 snRNA.</text>
</comment>
<protein>
    <recommendedName>
        <fullName evidence="5">U6 snRNA phosphodiesterase</fullName>
        <ecNumber evidence="5">3.1.4.-</ecNumber>
    </recommendedName>
</protein>
<comment type="similarity">
    <text evidence="5">Belongs to the 2H phosphoesterase superfamily. USB1 family.</text>
</comment>
<feature type="region of interest" description="Disordered" evidence="6">
    <location>
        <begin position="295"/>
        <end position="337"/>
    </location>
</feature>
<dbReference type="OrthoDB" id="49151at2759"/>
<feature type="compositionally biased region" description="Low complexity" evidence="6">
    <location>
        <begin position="199"/>
        <end position="212"/>
    </location>
</feature>
<feature type="active site" description="Proton donor/acceptor" evidence="5">
    <location>
        <position position="137"/>
    </location>
</feature>
<feature type="region of interest" description="Disordered" evidence="6">
    <location>
        <begin position="1"/>
        <end position="48"/>
    </location>
</feature>
<dbReference type="Gene3D" id="3.90.1140.10">
    <property type="entry name" value="Cyclic phosphodiesterase"/>
    <property type="match status" value="1"/>
</dbReference>
<dbReference type="GO" id="GO:1990838">
    <property type="term" value="F:poly(U)-specific exoribonuclease activity, producing 3' uridine cyclic phosphate ends"/>
    <property type="evidence" value="ECO:0007669"/>
    <property type="project" value="UniProtKB-UniRule"/>
</dbReference>
<proteinExistence type="inferred from homology"/>
<dbReference type="GO" id="GO:0005634">
    <property type="term" value="C:nucleus"/>
    <property type="evidence" value="ECO:0007669"/>
    <property type="project" value="UniProtKB-SubCell"/>
</dbReference>
<feature type="compositionally biased region" description="Polar residues" evidence="6">
    <location>
        <begin position="295"/>
        <end position="306"/>
    </location>
</feature>
<keyword evidence="2 5" id="KW-0378">Hydrolase</keyword>
<evidence type="ECO:0000256" key="2">
    <source>
        <dbReference type="ARBA" id="ARBA00022801"/>
    </source>
</evidence>
<evidence type="ECO:0000313" key="7">
    <source>
        <dbReference type="EMBL" id="KAF2969928.1"/>
    </source>
</evidence>
<accession>A0A7C8MT59</accession>
<dbReference type="EC" id="3.1.4.-" evidence="5"/>
<evidence type="ECO:0000256" key="3">
    <source>
        <dbReference type="ARBA" id="ARBA00023239"/>
    </source>
</evidence>
<dbReference type="AlphaFoldDB" id="A0A7C8MT59"/>
<comment type="subcellular location">
    <subcellularLocation>
        <location evidence="5">Nucleus</location>
    </subcellularLocation>
</comment>
<evidence type="ECO:0000256" key="5">
    <source>
        <dbReference type="HAMAP-Rule" id="MF_03040"/>
    </source>
</evidence>
<feature type="region of interest" description="Disordered" evidence="6">
    <location>
        <begin position="197"/>
        <end position="220"/>
    </location>
</feature>
<evidence type="ECO:0000313" key="8">
    <source>
        <dbReference type="Proteomes" id="UP000481858"/>
    </source>
</evidence>
<comment type="caution">
    <text evidence="7">The sequence shown here is derived from an EMBL/GenBank/DDBJ whole genome shotgun (WGS) entry which is preliminary data.</text>
</comment>
<keyword evidence="3" id="KW-0456">Lyase</keyword>
<dbReference type="HAMAP" id="MF_03040">
    <property type="entry name" value="USB1"/>
    <property type="match status" value="1"/>
</dbReference>
<keyword evidence="8" id="KW-1185">Reference proteome</keyword>
<name>A0A7C8MT59_9PEZI</name>
<dbReference type="FunCoup" id="A0A7C8MT59">
    <property type="interactions" value="22"/>
</dbReference>
<reference evidence="7 8" key="1">
    <citation type="submission" date="2019-12" db="EMBL/GenBank/DDBJ databases">
        <title>Draft genome sequence of the ascomycete Xylaria multiplex DSM 110363.</title>
        <authorList>
            <person name="Buettner E."/>
            <person name="Kellner H."/>
        </authorList>
    </citation>
    <scope>NUCLEOTIDE SEQUENCE [LARGE SCALE GENOMIC DNA]</scope>
    <source>
        <strain evidence="7 8">DSM 110363</strain>
    </source>
</reference>
<dbReference type="GO" id="GO:0034477">
    <property type="term" value="P:U6 snRNA 3'-end processing"/>
    <property type="evidence" value="ECO:0007669"/>
    <property type="project" value="UniProtKB-UniRule"/>
</dbReference>
<gene>
    <name evidence="5" type="primary">USB1</name>
    <name evidence="7" type="ORF">GQX73_g3618</name>
</gene>
<evidence type="ECO:0000256" key="6">
    <source>
        <dbReference type="SAM" id="MobiDB-lite"/>
    </source>
</evidence>
<keyword evidence="4 5" id="KW-0539">Nucleus</keyword>
<dbReference type="Proteomes" id="UP000481858">
    <property type="component" value="Unassembled WGS sequence"/>
</dbReference>
<feature type="region of interest" description="Disordered" evidence="6">
    <location>
        <begin position="372"/>
        <end position="391"/>
    </location>
</feature>
<organism evidence="7 8">
    <name type="scientific">Xylaria multiplex</name>
    <dbReference type="NCBI Taxonomy" id="323545"/>
    <lineage>
        <taxon>Eukaryota</taxon>
        <taxon>Fungi</taxon>
        <taxon>Dikarya</taxon>
        <taxon>Ascomycota</taxon>
        <taxon>Pezizomycotina</taxon>
        <taxon>Sordariomycetes</taxon>
        <taxon>Xylariomycetidae</taxon>
        <taxon>Xylariales</taxon>
        <taxon>Xylariaceae</taxon>
        <taxon>Xylaria</taxon>
    </lineage>
</organism>
<feature type="compositionally biased region" description="Basic and acidic residues" evidence="6">
    <location>
        <begin position="314"/>
        <end position="331"/>
    </location>
</feature>
<dbReference type="InterPro" id="IPR027521">
    <property type="entry name" value="Usb1"/>
</dbReference>
<sequence>MGLVDYSDSSSEGEELTTPRTKRQKTSNNSQTTSSPSTSKSELPPLPSAFHDLYASTVRVSASDDPTLHQGRKRVNPHKVGHWPSHLYIEWHPTHQERTTLTALLSTLQSALTPQLPQNTSITSFLTSDLGAPQPLHISLSRPIVLSASQKDSFLDDLERSILGSGIAPFTLTPTGLQWHRTAESGRSFLVLRVADNPTKSSSSSSNSNSGSKEGKGTSVETNPQLTALLRRANTIVTASGQLALYTTPPPPPSHTGSESGGRGESTDVDGAFHISIAWSFASPSAELRRVTEEVFTSSVATSSDPAKTRPKKRNQDENSAEKKSTKKLNEDDVSTSSSLLTFKDAVGDMRVRVEGIKAKIGNVVTHVPLPTARGRRNEGDSEGVRGLFGI</sequence>
<dbReference type="InParanoid" id="A0A7C8MT59"/>
<dbReference type="GO" id="GO:0016829">
    <property type="term" value="F:lyase activity"/>
    <property type="evidence" value="ECO:0007669"/>
    <property type="project" value="UniProtKB-KW"/>
</dbReference>